<protein>
    <submittedName>
        <fullName evidence="1">Spry domain containing socs box protein</fullName>
    </submittedName>
</protein>
<sequence length="95" mass="11267">MEGTYFVRTIWDQKKLQSEKCKKENGIYAEKNYPVEINLKKNDIFTIFLDMDQKKISFKINEKNLGGWENLPKKVNFFAELEEQGGKEKNQITMI</sequence>
<name>A0ABQ8XB74_9EUKA</name>
<accession>A0ABQ8XB74</accession>
<dbReference type="EMBL" id="JAOAOG010000322">
    <property type="protein sequence ID" value="KAJ6229262.1"/>
    <property type="molecule type" value="Genomic_DNA"/>
</dbReference>
<dbReference type="Proteomes" id="UP001150062">
    <property type="component" value="Unassembled WGS sequence"/>
</dbReference>
<evidence type="ECO:0000313" key="2">
    <source>
        <dbReference type="Proteomes" id="UP001150062"/>
    </source>
</evidence>
<gene>
    <name evidence="1" type="ORF">M0813_07880</name>
</gene>
<evidence type="ECO:0000313" key="1">
    <source>
        <dbReference type="EMBL" id="KAJ6229262.1"/>
    </source>
</evidence>
<reference evidence="1" key="1">
    <citation type="submission" date="2022-08" db="EMBL/GenBank/DDBJ databases">
        <title>Novel sulfate-reducing endosymbionts in the free-living metamonad Anaeramoeba.</title>
        <authorList>
            <person name="Jerlstrom-Hultqvist J."/>
            <person name="Cepicka I."/>
            <person name="Gallot-Lavallee L."/>
            <person name="Salas-Leiva D."/>
            <person name="Curtis B.A."/>
            <person name="Zahonova K."/>
            <person name="Pipaliya S."/>
            <person name="Dacks J."/>
            <person name="Roger A.J."/>
        </authorList>
    </citation>
    <scope>NUCLEOTIDE SEQUENCE</scope>
    <source>
        <strain evidence="1">Schooner1</strain>
    </source>
</reference>
<keyword evidence="2" id="KW-1185">Reference proteome</keyword>
<comment type="caution">
    <text evidence="1">The sequence shown here is derived from an EMBL/GenBank/DDBJ whole genome shotgun (WGS) entry which is preliminary data.</text>
</comment>
<organism evidence="1 2">
    <name type="scientific">Anaeramoeba flamelloides</name>
    <dbReference type="NCBI Taxonomy" id="1746091"/>
    <lineage>
        <taxon>Eukaryota</taxon>
        <taxon>Metamonada</taxon>
        <taxon>Anaeramoebidae</taxon>
        <taxon>Anaeramoeba</taxon>
    </lineage>
</organism>
<proteinExistence type="predicted"/>